<dbReference type="OrthoDB" id="4169228at2"/>
<proteinExistence type="predicted"/>
<gene>
    <name evidence="1" type="ORF">ADK34_27275</name>
</gene>
<dbReference type="Proteomes" id="UP000037023">
    <property type="component" value="Unassembled WGS sequence"/>
</dbReference>
<accession>A0A0L8JPY6</accession>
<protein>
    <submittedName>
        <fullName evidence="1">Uncharacterized protein</fullName>
    </submittedName>
</protein>
<dbReference type="Gene3D" id="2.80.10.50">
    <property type="match status" value="1"/>
</dbReference>
<dbReference type="RefSeq" id="WP_033208650.1">
    <property type="nucleotide sequence ID" value="NZ_LGUP01000364.1"/>
</dbReference>
<dbReference type="PROSITE" id="PS50231">
    <property type="entry name" value="RICIN_B_LECTIN"/>
    <property type="match status" value="1"/>
</dbReference>
<dbReference type="SUPFAM" id="SSF50370">
    <property type="entry name" value="Ricin B-like lectins"/>
    <property type="match status" value="1"/>
</dbReference>
<organism evidence="1 2">
    <name type="scientific">Streptomyces viridochromogenes</name>
    <dbReference type="NCBI Taxonomy" id="1938"/>
    <lineage>
        <taxon>Bacteria</taxon>
        <taxon>Bacillati</taxon>
        <taxon>Actinomycetota</taxon>
        <taxon>Actinomycetes</taxon>
        <taxon>Kitasatosporales</taxon>
        <taxon>Streptomycetaceae</taxon>
        <taxon>Streptomyces</taxon>
    </lineage>
</organism>
<dbReference type="AlphaFoldDB" id="A0A0L8JPY6"/>
<evidence type="ECO:0000313" key="1">
    <source>
        <dbReference type="EMBL" id="KOG15748.1"/>
    </source>
</evidence>
<comment type="caution">
    <text evidence="1">The sequence shown here is derived from an EMBL/GenBank/DDBJ whole genome shotgun (WGS) entry which is preliminary data.</text>
</comment>
<reference evidence="1 2" key="1">
    <citation type="submission" date="2015-06" db="EMBL/GenBank/DDBJ databases">
        <authorList>
            <person name="Hoefler B.C."/>
            <person name="Straight P.D."/>
        </authorList>
    </citation>
    <scope>NUCLEOTIDE SEQUENCE [LARGE SCALE GENOMIC DNA]</scope>
    <source>
        <strain evidence="1 2">NRRL 3427</strain>
    </source>
</reference>
<dbReference type="InterPro" id="IPR035992">
    <property type="entry name" value="Ricin_B-like_lectins"/>
</dbReference>
<sequence length="78" mass="9384">MRTTSDQDFCLTAYSDHDVYTEHCSGSVWQRWSEEWDGDHGVWRLKHAATGWCITDYDRGLQIGVDPLNYWDSRQWWR</sequence>
<dbReference type="EMBL" id="LGUP01000364">
    <property type="protein sequence ID" value="KOG15748.1"/>
    <property type="molecule type" value="Genomic_DNA"/>
</dbReference>
<name>A0A0L8JPY6_STRVR</name>
<evidence type="ECO:0000313" key="2">
    <source>
        <dbReference type="Proteomes" id="UP000037023"/>
    </source>
</evidence>